<dbReference type="PANTHER" id="PTHR11472:SF34">
    <property type="entry name" value="REGULATOR OF TELOMERE ELONGATION HELICASE 1"/>
    <property type="match status" value="1"/>
</dbReference>
<dbReference type="SMART" id="SM00491">
    <property type="entry name" value="HELICc2"/>
    <property type="match status" value="1"/>
</dbReference>
<evidence type="ECO:0000256" key="3">
    <source>
        <dbReference type="ARBA" id="ARBA00022741"/>
    </source>
</evidence>
<keyword evidence="10" id="KW-0413">Isomerase</keyword>
<dbReference type="EMBL" id="LR593886">
    <property type="protein sequence ID" value="VTR93772.1"/>
    <property type="molecule type" value="Genomic_DNA"/>
</dbReference>
<dbReference type="InterPro" id="IPR010614">
    <property type="entry name" value="RAD3-like_helicase_DEAD"/>
</dbReference>
<comment type="cofactor">
    <cofactor evidence="1">
        <name>[4Fe-4S] cluster</name>
        <dbReference type="ChEBI" id="CHEBI:49883"/>
    </cofactor>
</comment>
<evidence type="ECO:0000313" key="16">
    <source>
        <dbReference type="Proteomes" id="UP000464178"/>
    </source>
</evidence>
<keyword evidence="5 15" id="KW-0347">Helicase</keyword>
<evidence type="ECO:0000256" key="1">
    <source>
        <dbReference type="ARBA" id="ARBA00001966"/>
    </source>
</evidence>
<keyword evidence="8" id="KW-0411">Iron-sulfur</keyword>
<evidence type="ECO:0000256" key="4">
    <source>
        <dbReference type="ARBA" id="ARBA00022801"/>
    </source>
</evidence>
<evidence type="ECO:0000256" key="12">
    <source>
        <dbReference type="ARBA" id="ARBA00044969"/>
    </source>
</evidence>
<accession>A0A6P2D2V7</accession>
<dbReference type="Proteomes" id="UP000464178">
    <property type="component" value="Chromosome"/>
</dbReference>
<keyword evidence="2" id="KW-0479">Metal-binding</keyword>
<dbReference type="InterPro" id="IPR006555">
    <property type="entry name" value="ATP-dep_Helicase_C"/>
</dbReference>
<evidence type="ECO:0000256" key="2">
    <source>
        <dbReference type="ARBA" id="ARBA00022723"/>
    </source>
</evidence>
<evidence type="ECO:0000256" key="10">
    <source>
        <dbReference type="ARBA" id="ARBA00023235"/>
    </source>
</evidence>
<evidence type="ECO:0000256" key="13">
    <source>
        <dbReference type="ARBA" id="ARBA00048954"/>
    </source>
</evidence>
<dbReference type="GO" id="GO:0046872">
    <property type="term" value="F:metal ion binding"/>
    <property type="evidence" value="ECO:0007669"/>
    <property type="project" value="UniProtKB-KW"/>
</dbReference>
<gene>
    <name evidence="15" type="ORF">SOIL9_39420</name>
</gene>
<evidence type="ECO:0000256" key="11">
    <source>
        <dbReference type="ARBA" id="ARBA00038058"/>
    </source>
</evidence>
<keyword evidence="9" id="KW-0238">DNA-binding</keyword>
<dbReference type="GO" id="GO:0003677">
    <property type="term" value="F:DNA binding"/>
    <property type="evidence" value="ECO:0007669"/>
    <property type="project" value="UniProtKB-KW"/>
</dbReference>
<dbReference type="GO" id="GO:0005524">
    <property type="term" value="F:ATP binding"/>
    <property type="evidence" value="ECO:0007669"/>
    <property type="project" value="UniProtKB-KW"/>
</dbReference>
<proteinExistence type="inferred from homology"/>
<keyword evidence="16" id="KW-1185">Reference proteome</keyword>
<evidence type="ECO:0000256" key="9">
    <source>
        <dbReference type="ARBA" id="ARBA00023125"/>
    </source>
</evidence>
<dbReference type="GO" id="GO:0016818">
    <property type="term" value="F:hydrolase activity, acting on acid anhydrides, in phosphorus-containing anhydrides"/>
    <property type="evidence" value="ECO:0007669"/>
    <property type="project" value="InterPro"/>
</dbReference>
<dbReference type="InterPro" id="IPR014013">
    <property type="entry name" value="Helic_SF1/SF2_ATP-bd_DinG/Rad3"/>
</dbReference>
<dbReference type="InterPro" id="IPR014001">
    <property type="entry name" value="Helicase_ATP-bd"/>
</dbReference>
<keyword evidence="3" id="KW-0547">Nucleotide-binding</keyword>
<sequence>MDARKILGPDGLIAKKFPGFESRPQQLDMADAVADALDKKRQLLVEAGTGVGKSFAYLVPAIRAVSARKDYKIVISTHTISLQEQLIRKDLPFLQSVLPGDYRPVLVKGRGNYLSLRRLRVSQSKASTLLDTPGAIDQLVQIGRWSRQTIDGSKSDLPVQPYEPVWDLVQSDSSNCLGRKCPHQADCFYFQARKRVFGANILVVNHALFFADLALRRSGGGVLPEYDAVIFDEAHTLEDVAADHLGIGVSQGGVEYLLGQLLAARTQKGILATLGDGDAVAQLDATRQAAEKFFLSVYQWQLNQPKGNGPNSMGGSGRVREREVVPDTLSGELSKLGDTLHELAKGRDAEEEKLELTSRGDRLYSMSKSVKEWLGQELPGQVYWVEVKPGRVPRVGLASAPIEVGPALKAQLYDRVPSVVLASATLSVGGEAGFKLFQKRLGLDCAKTSQLGSPFDFQKQAELHLFRNMPDPSAQSAKYEDEVLKKIPDYVARTKGRAFVLFTSYGFLNRAAAQLGPWFSKHGYTLLAQGSGLPAPKLLEQFRDSKQAVLFGVDSFWQGVDVRGEALSNVIITKLPFSVPDRPLTEARLEAIQADGGNPFMDYQVPQAAIKLKQGFGRLIRTATDTGMVVLFDPRVITKPYGRVFLDALPDAKRFIDGEETEPVDGKGSTKRKMKAG</sequence>
<dbReference type="Pfam" id="PF06733">
    <property type="entry name" value="DEAD_2"/>
    <property type="match status" value="1"/>
</dbReference>
<evidence type="ECO:0000256" key="5">
    <source>
        <dbReference type="ARBA" id="ARBA00022806"/>
    </source>
</evidence>
<dbReference type="GO" id="GO:0006139">
    <property type="term" value="P:nucleobase-containing compound metabolic process"/>
    <property type="evidence" value="ECO:0007669"/>
    <property type="project" value="InterPro"/>
</dbReference>
<keyword evidence="6" id="KW-0067">ATP-binding</keyword>
<reference evidence="15 16" key="1">
    <citation type="submission" date="2019-05" db="EMBL/GenBank/DDBJ databases">
        <authorList>
            <consortium name="Science for Life Laboratories"/>
        </authorList>
    </citation>
    <scope>NUCLEOTIDE SEQUENCE [LARGE SCALE GENOMIC DNA]</scope>
    <source>
        <strain evidence="15">Soil9</strain>
    </source>
</reference>
<dbReference type="EC" id="5.6.2.3" evidence="12"/>
<keyword evidence="7" id="KW-0408">Iron</keyword>
<dbReference type="PANTHER" id="PTHR11472">
    <property type="entry name" value="DNA REPAIR DEAD HELICASE RAD3/XP-D SUBFAMILY MEMBER"/>
    <property type="match status" value="1"/>
</dbReference>
<protein>
    <recommendedName>
        <fullName evidence="12">DNA 5'-3' helicase</fullName>
        <ecNumber evidence="12">5.6.2.3</ecNumber>
    </recommendedName>
</protein>
<dbReference type="InterPro" id="IPR045028">
    <property type="entry name" value="DinG/Rad3-like"/>
</dbReference>
<evidence type="ECO:0000259" key="14">
    <source>
        <dbReference type="PROSITE" id="PS51193"/>
    </source>
</evidence>
<dbReference type="FunFam" id="3.40.50.300:FF:000437">
    <property type="entry name" value="ATP-dependent DNA helicase DinG"/>
    <property type="match status" value="1"/>
</dbReference>
<dbReference type="Pfam" id="PF00270">
    <property type="entry name" value="DEAD"/>
    <property type="match status" value="1"/>
</dbReference>
<keyword evidence="4" id="KW-0378">Hydrolase</keyword>
<organism evidence="15 16">
    <name type="scientific">Gemmata massiliana</name>
    <dbReference type="NCBI Taxonomy" id="1210884"/>
    <lineage>
        <taxon>Bacteria</taxon>
        <taxon>Pseudomonadati</taxon>
        <taxon>Planctomycetota</taxon>
        <taxon>Planctomycetia</taxon>
        <taxon>Gemmatales</taxon>
        <taxon>Gemmataceae</taxon>
        <taxon>Gemmata</taxon>
    </lineage>
</organism>
<dbReference type="SMART" id="SM00487">
    <property type="entry name" value="DEXDc"/>
    <property type="match status" value="1"/>
</dbReference>
<comment type="catalytic activity">
    <reaction evidence="13">
        <text>ATP + H2O = ADP + phosphate + H(+)</text>
        <dbReference type="Rhea" id="RHEA:13065"/>
        <dbReference type="ChEBI" id="CHEBI:15377"/>
        <dbReference type="ChEBI" id="CHEBI:15378"/>
        <dbReference type="ChEBI" id="CHEBI:30616"/>
        <dbReference type="ChEBI" id="CHEBI:43474"/>
        <dbReference type="ChEBI" id="CHEBI:456216"/>
        <dbReference type="EC" id="5.6.2.3"/>
    </reaction>
</comment>
<evidence type="ECO:0000256" key="8">
    <source>
        <dbReference type="ARBA" id="ARBA00023014"/>
    </source>
</evidence>
<evidence type="ECO:0000313" key="15">
    <source>
        <dbReference type="EMBL" id="VTR93772.1"/>
    </source>
</evidence>
<dbReference type="Pfam" id="PF13307">
    <property type="entry name" value="Helicase_C_2"/>
    <property type="match status" value="1"/>
</dbReference>
<feature type="domain" description="Helicase ATP-binding" evidence="14">
    <location>
        <begin position="12"/>
        <end position="291"/>
    </location>
</feature>
<dbReference type="KEGG" id="gms:SOIL9_39420"/>
<dbReference type="GO" id="GO:0051536">
    <property type="term" value="F:iron-sulfur cluster binding"/>
    <property type="evidence" value="ECO:0007669"/>
    <property type="project" value="UniProtKB-KW"/>
</dbReference>
<dbReference type="AlphaFoldDB" id="A0A6P2D2V7"/>
<evidence type="ECO:0000256" key="7">
    <source>
        <dbReference type="ARBA" id="ARBA00023004"/>
    </source>
</evidence>
<dbReference type="InterPro" id="IPR027417">
    <property type="entry name" value="P-loop_NTPase"/>
</dbReference>
<name>A0A6P2D2V7_9BACT</name>
<dbReference type="SUPFAM" id="SSF52540">
    <property type="entry name" value="P-loop containing nucleoside triphosphate hydrolases"/>
    <property type="match status" value="1"/>
</dbReference>
<dbReference type="RefSeq" id="WP_162668445.1">
    <property type="nucleotide sequence ID" value="NZ_LR593886.1"/>
</dbReference>
<dbReference type="Gene3D" id="3.40.50.300">
    <property type="entry name" value="P-loop containing nucleotide triphosphate hydrolases"/>
    <property type="match status" value="2"/>
</dbReference>
<comment type="similarity">
    <text evidence="11">Belongs to the helicase family. DinG subfamily.</text>
</comment>
<evidence type="ECO:0000256" key="6">
    <source>
        <dbReference type="ARBA" id="ARBA00022840"/>
    </source>
</evidence>
<dbReference type="PROSITE" id="PS51193">
    <property type="entry name" value="HELICASE_ATP_BIND_2"/>
    <property type="match status" value="1"/>
</dbReference>
<dbReference type="InterPro" id="IPR011545">
    <property type="entry name" value="DEAD/DEAH_box_helicase_dom"/>
</dbReference>
<dbReference type="GO" id="GO:0043139">
    <property type="term" value="F:5'-3' DNA helicase activity"/>
    <property type="evidence" value="ECO:0007669"/>
    <property type="project" value="UniProtKB-EC"/>
</dbReference>